<dbReference type="Gene3D" id="2.170.16.10">
    <property type="entry name" value="Hedgehog/Intein (Hint) domain"/>
    <property type="match status" value="1"/>
</dbReference>
<comment type="caution">
    <text evidence="2">The sequence shown here is derived from an EMBL/GenBank/DDBJ whole genome shotgun (WGS) entry which is preliminary data.</text>
</comment>
<reference evidence="2" key="1">
    <citation type="submission" date="2022-06" db="EMBL/GenBank/DDBJ databases">
        <title>Isolation of gut microbiota from human fecal samples.</title>
        <authorList>
            <person name="Pamer E.G."/>
            <person name="Barat B."/>
            <person name="Waligurski E."/>
            <person name="Medina S."/>
            <person name="Paddock L."/>
            <person name="Mostad J."/>
        </authorList>
    </citation>
    <scope>NUCLEOTIDE SEQUENCE</scope>
    <source>
        <strain evidence="2">DFI.5.57</strain>
    </source>
</reference>
<dbReference type="SUPFAM" id="SSF51294">
    <property type="entry name" value="Hedgehog/intein (Hint) domain"/>
    <property type="match status" value="1"/>
</dbReference>
<proteinExistence type="predicted"/>
<dbReference type="RefSeq" id="WP_256321833.1">
    <property type="nucleotide sequence ID" value="NZ_JANGCN010000009.1"/>
</dbReference>
<evidence type="ECO:0000313" key="3">
    <source>
        <dbReference type="Proteomes" id="UP001206236"/>
    </source>
</evidence>
<dbReference type="InterPro" id="IPR030934">
    <property type="entry name" value="Intein_C"/>
</dbReference>
<dbReference type="EMBL" id="JANGCN010000009">
    <property type="protein sequence ID" value="MCQ5152752.1"/>
    <property type="molecule type" value="Genomic_DNA"/>
</dbReference>
<dbReference type="PROSITE" id="PS50818">
    <property type="entry name" value="INTEIN_C_TER"/>
    <property type="match status" value="1"/>
</dbReference>
<dbReference type="NCBIfam" id="TIGR01443">
    <property type="entry name" value="intein_Cterm"/>
    <property type="match status" value="1"/>
</dbReference>
<evidence type="ECO:0000313" key="2">
    <source>
        <dbReference type="EMBL" id="MCQ5152752.1"/>
    </source>
</evidence>
<dbReference type="Proteomes" id="UP001206236">
    <property type="component" value="Unassembled WGS sequence"/>
</dbReference>
<feature type="compositionally biased region" description="Polar residues" evidence="1">
    <location>
        <begin position="135"/>
        <end position="148"/>
    </location>
</feature>
<feature type="compositionally biased region" description="Basic and acidic residues" evidence="1">
    <location>
        <begin position="118"/>
        <end position="129"/>
    </location>
</feature>
<dbReference type="Pfam" id="PF07591">
    <property type="entry name" value="PT-HINT"/>
    <property type="match status" value="1"/>
</dbReference>
<protein>
    <submittedName>
        <fullName evidence="2">HINT domain-containing protein</fullName>
    </submittedName>
</protein>
<dbReference type="AlphaFoldDB" id="A0AAW5KMH9"/>
<name>A0AAW5KMH9_9FIRM</name>
<evidence type="ECO:0000256" key="1">
    <source>
        <dbReference type="SAM" id="MobiDB-lite"/>
    </source>
</evidence>
<accession>A0AAW5KMH9</accession>
<feature type="region of interest" description="Disordered" evidence="1">
    <location>
        <begin position="116"/>
        <end position="154"/>
    </location>
</feature>
<gene>
    <name evidence="2" type="ORF">NE632_05470</name>
</gene>
<dbReference type="CDD" id="cd00081">
    <property type="entry name" value="Hint"/>
    <property type="match status" value="1"/>
</dbReference>
<organism evidence="2 3">
    <name type="scientific">Ruminococcus bicirculans</name>
    <name type="common">ex Wegman et al. 2014</name>
    <dbReference type="NCBI Taxonomy" id="1160721"/>
    <lineage>
        <taxon>Bacteria</taxon>
        <taxon>Bacillati</taxon>
        <taxon>Bacillota</taxon>
        <taxon>Clostridia</taxon>
        <taxon>Eubacteriales</taxon>
        <taxon>Oscillospiraceae</taxon>
        <taxon>Ruminococcus</taxon>
    </lineage>
</organism>
<dbReference type="InterPro" id="IPR036844">
    <property type="entry name" value="Hint_dom_sf"/>
</dbReference>
<sequence>MYANTNTLETAPKTVLETYVRQVEKLVHLTINGEEIVTTDNHPFYVQGRGFINAGNLLVGDKLISVNGEDLFVEKHRVEELDEPVDVYNFQVEDYHTYFVGESAVWVHNNNKACPVPEPRKSEKHKTADGEPLTYKSNSKHTPGQDGNCSDAGIEPRNSFELFEDSIASTEKTGHRYAYEKETDTIHRFFSNAEETEWHWCGSENQGKNSLNITKIPKDIKKTFTKEYGVKWKGR</sequence>